<keyword evidence="1" id="KW-0472">Membrane</keyword>
<reference evidence="2 3" key="1">
    <citation type="submission" date="2016-10" db="EMBL/GenBank/DDBJ databases">
        <authorList>
            <person name="de Groot N.N."/>
        </authorList>
    </citation>
    <scope>NUCLEOTIDE SEQUENCE [LARGE SCALE GENOMIC DNA]</scope>
    <source>
        <strain evidence="2 3">R5</strain>
    </source>
</reference>
<gene>
    <name evidence="2" type="ORF">SAMN05216337_106228</name>
</gene>
<protein>
    <recommendedName>
        <fullName evidence="4">Oligosaccharide repeat unit polymerase</fullName>
    </recommendedName>
</protein>
<feature type="transmembrane region" description="Helical" evidence="1">
    <location>
        <begin position="158"/>
        <end position="186"/>
    </location>
</feature>
<dbReference type="Proteomes" id="UP000199245">
    <property type="component" value="Unassembled WGS sequence"/>
</dbReference>
<organism evidence="2 3">
    <name type="scientific">Bradyrhizobium brasilense</name>
    <dbReference type="NCBI Taxonomy" id="1419277"/>
    <lineage>
        <taxon>Bacteria</taxon>
        <taxon>Pseudomonadati</taxon>
        <taxon>Pseudomonadota</taxon>
        <taxon>Alphaproteobacteria</taxon>
        <taxon>Hyphomicrobiales</taxon>
        <taxon>Nitrobacteraceae</taxon>
        <taxon>Bradyrhizobium</taxon>
    </lineage>
</organism>
<evidence type="ECO:0000256" key="1">
    <source>
        <dbReference type="SAM" id="Phobius"/>
    </source>
</evidence>
<keyword evidence="1" id="KW-1133">Transmembrane helix</keyword>
<feature type="transmembrane region" description="Helical" evidence="1">
    <location>
        <begin position="88"/>
        <end position="105"/>
    </location>
</feature>
<feature type="transmembrane region" description="Helical" evidence="1">
    <location>
        <begin position="125"/>
        <end position="146"/>
    </location>
</feature>
<feature type="transmembrane region" description="Helical" evidence="1">
    <location>
        <begin position="334"/>
        <end position="367"/>
    </location>
</feature>
<evidence type="ECO:0008006" key="4">
    <source>
        <dbReference type="Google" id="ProtNLM"/>
    </source>
</evidence>
<sequence length="390" mass="42924">MATFTIIGILFAYAEFSFGYFVGFYFFIMIAGYLWLNQFSAFTYNHLLSGFSAAVSALAFIAPALFIKTPLPQRYTLSPLAADRLISTILVLGIGVISIGAQYNFKIVSMEQIYDYRNALNMPKLLNYMIGITSGALLPFSFACCIELRKYCRATLALLLLLAFYPITLSKVSLLTSAWLIAMLLFSKLLELRTAVIVSLLGPLVAGILFYALAKYNWVSLEAARSYFALVNFRMVAIPSLAMDYYNDFFFRNDLTHFCQISALKPLMPCPYHEQISVVIYNAFPTGGNFNASLFATEGIASVGAPFAPITAFVCGLVIALANRASAHLPRRLVLVSGAVLVQLLLNVPFTTVLLTHGAILLFLLWYVTPTIQNGSFATARHSVAGPDVL</sequence>
<name>A0A1G7MD33_9BRAD</name>
<accession>A0A1G7MD33</accession>
<evidence type="ECO:0000313" key="3">
    <source>
        <dbReference type="Proteomes" id="UP000199245"/>
    </source>
</evidence>
<feature type="transmembrane region" description="Helical" evidence="1">
    <location>
        <begin position="192"/>
        <end position="214"/>
    </location>
</feature>
<feature type="transmembrane region" description="Helical" evidence="1">
    <location>
        <begin position="47"/>
        <end position="67"/>
    </location>
</feature>
<feature type="transmembrane region" description="Helical" evidence="1">
    <location>
        <begin position="226"/>
        <end position="246"/>
    </location>
</feature>
<dbReference type="AlphaFoldDB" id="A0A1G7MD33"/>
<feature type="transmembrane region" description="Helical" evidence="1">
    <location>
        <begin position="300"/>
        <end position="322"/>
    </location>
</feature>
<dbReference type="EMBL" id="FMZW01000062">
    <property type="protein sequence ID" value="SDF59049.1"/>
    <property type="molecule type" value="Genomic_DNA"/>
</dbReference>
<evidence type="ECO:0000313" key="2">
    <source>
        <dbReference type="EMBL" id="SDF59049.1"/>
    </source>
</evidence>
<feature type="transmembrane region" description="Helical" evidence="1">
    <location>
        <begin position="12"/>
        <end position="35"/>
    </location>
</feature>
<proteinExistence type="predicted"/>
<keyword evidence="1" id="KW-0812">Transmembrane</keyword>